<feature type="compositionally biased region" description="Polar residues" evidence="1">
    <location>
        <begin position="255"/>
        <end position="264"/>
    </location>
</feature>
<dbReference type="GeneID" id="63749519"/>
<dbReference type="AlphaFoldDB" id="A0A1L9R5U2"/>
<evidence type="ECO:0000313" key="3">
    <source>
        <dbReference type="Proteomes" id="UP000184383"/>
    </source>
</evidence>
<dbReference type="RefSeq" id="XP_040683957.1">
    <property type="nucleotide sequence ID" value="XM_040833671.1"/>
</dbReference>
<name>A0A1L9R5U2_ASPWE</name>
<accession>A0A1L9R5U2</accession>
<evidence type="ECO:0000313" key="2">
    <source>
        <dbReference type="EMBL" id="OJJ30280.1"/>
    </source>
</evidence>
<protein>
    <submittedName>
        <fullName evidence="2">Uncharacterized protein</fullName>
    </submittedName>
</protein>
<proteinExistence type="predicted"/>
<organism evidence="2 3">
    <name type="scientific">Aspergillus wentii DTO 134E9</name>
    <dbReference type="NCBI Taxonomy" id="1073089"/>
    <lineage>
        <taxon>Eukaryota</taxon>
        <taxon>Fungi</taxon>
        <taxon>Dikarya</taxon>
        <taxon>Ascomycota</taxon>
        <taxon>Pezizomycotina</taxon>
        <taxon>Eurotiomycetes</taxon>
        <taxon>Eurotiomycetidae</taxon>
        <taxon>Eurotiales</taxon>
        <taxon>Aspergillaceae</taxon>
        <taxon>Aspergillus</taxon>
        <taxon>Aspergillus subgen. Cremei</taxon>
    </lineage>
</organism>
<keyword evidence="3" id="KW-1185">Reference proteome</keyword>
<gene>
    <name evidence="2" type="ORF">ASPWEDRAFT_32473</name>
</gene>
<dbReference type="Proteomes" id="UP000184383">
    <property type="component" value="Unassembled WGS sequence"/>
</dbReference>
<feature type="region of interest" description="Disordered" evidence="1">
    <location>
        <begin position="242"/>
        <end position="264"/>
    </location>
</feature>
<evidence type="ECO:0000256" key="1">
    <source>
        <dbReference type="SAM" id="MobiDB-lite"/>
    </source>
</evidence>
<dbReference type="VEuPathDB" id="FungiDB:ASPWEDRAFT_32473"/>
<sequence length="264" mass="29720">MLLGLHYSDYSMVTLGQVDAIIYQRRPAGYQPRPCLSNSSMQAAASQLRDYLVATHVQLYLDHIHPPVRYCGDNQQDIPVWRISFAMPISKTIIASSMSAPARTWKDTLPDTKVMDDSCVTFTHKRTANDSTRRPQRNFQEDIAIAAAVKSSNSKTFKRSSSFATPVTLTVYEAPCLWHQYTMRATDKNDFPLHSWKPMGTPEFTMWKLETRNAIRTSWSPLATAIVENSSHHVKYNAALSKLSNSSKNDKGNTEPASTGTRKD</sequence>
<dbReference type="EMBL" id="KV878217">
    <property type="protein sequence ID" value="OJJ30280.1"/>
    <property type="molecule type" value="Genomic_DNA"/>
</dbReference>
<reference evidence="3" key="1">
    <citation type="journal article" date="2017" name="Genome Biol.">
        <title>Comparative genomics reveals high biological diversity and specific adaptations in the industrially and medically important fungal genus Aspergillus.</title>
        <authorList>
            <person name="de Vries R.P."/>
            <person name="Riley R."/>
            <person name="Wiebenga A."/>
            <person name="Aguilar-Osorio G."/>
            <person name="Amillis S."/>
            <person name="Uchima C.A."/>
            <person name="Anderluh G."/>
            <person name="Asadollahi M."/>
            <person name="Askin M."/>
            <person name="Barry K."/>
            <person name="Battaglia E."/>
            <person name="Bayram O."/>
            <person name="Benocci T."/>
            <person name="Braus-Stromeyer S.A."/>
            <person name="Caldana C."/>
            <person name="Canovas D."/>
            <person name="Cerqueira G.C."/>
            <person name="Chen F."/>
            <person name="Chen W."/>
            <person name="Choi C."/>
            <person name="Clum A."/>
            <person name="Dos Santos R.A."/>
            <person name="Damasio A.R."/>
            <person name="Diallinas G."/>
            <person name="Emri T."/>
            <person name="Fekete E."/>
            <person name="Flipphi M."/>
            <person name="Freyberg S."/>
            <person name="Gallo A."/>
            <person name="Gournas C."/>
            <person name="Habgood R."/>
            <person name="Hainaut M."/>
            <person name="Harispe M.L."/>
            <person name="Henrissat B."/>
            <person name="Hilden K.S."/>
            <person name="Hope R."/>
            <person name="Hossain A."/>
            <person name="Karabika E."/>
            <person name="Karaffa L."/>
            <person name="Karanyi Z."/>
            <person name="Krasevec N."/>
            <person name="Kuo A."/>
            <person name="Kusch H."/>
            <person name="LaButti K."/>
            <person name="Lagendijk E.L."/>
            <person name="Lapidus A."/>
            <person name="Levasseur A."/>
            <person name="Lindquist E."/>
            <person name="Lipzen A."/>
            <person name="Logrieco A.F."/>
            <person name="MacCabe A."/>
            <person name="Maekelae M.R."/>
            <person name="Malavazi I."/>
            <person name="Melin P."/>
            <person name="Meyer V."/>
            <person name="Mielnichuk N."/>
            <person name="Miskei M."/>
            <person name="Molnar A.P."/>
            <person name="Mule G."/>
            <person name="Ngan C.Y."/>
            <person name="Orejas M."/>
            <person name="Orosz E."/>
            <person name="Ouedraogo J.P."/>
            <person name="Overkamp K.M."/>
            <person name="Park H.-S."/>
            <person name="Perrone G."/>
            <person name="Piumi F."/>
            <person name="Punt P.J."/>
            <person name="Ram A.F."/>
            <person name="Ramon A."/>
            <person name="Rauscher S."/>
            <person name="Record E."/>
            <person name="Riano-Pachon D.M."/>
            <person name="Robert V."/>
            <person name="Roehrig J."/>
            <person name="Ruller R."/>
            <person name="Salamov A."/>
            <person name="Salih N.S."/>
            <person name="Samson R.A."/>
            <person name="Sandor E."/>
            <person name="Sanguinetti M."/>
            <person name="Schuetze T."/>
            <person name="Sepcic K."/>
            <person name="Shelest E."/>
            <person name="Sherlock G."/>
            <person name="Sophianopoulou V."/>
            <person name="Squina F.M."/>
            <person name="Sun H."/>
            <person name="Susca A."/>
            <person name="Todd R.B."/>
            <person name="Tsang A."/>
            <person name="Unkles S.E."/>
            <person name="van de Wiele N."/>
            <person name="van Rossen-Uffink D."/>
            <person name="Oliveira J.V."/>
            <person name="Vesth T.C."/>
            <person name="Visser J."/>
            <person name="Yu J.-H."/>
            <person name="Zhou M."/>
            <person name="Andersen M.R."/>
            <person name="Archer D.B."/>
            <person name="Baker S.E."/>
            <person name="Benoit I."/>
            <person name="Brakhage A.A."/>
            <person name="Braus G.H."/>
            <person name="Fischer R."/>
            <person name="Frisvad J.C."/>
            <person name="Goldman G.H."/>
            <person name="Houbraken J."/>
            <person name="Oakley B."/>
            <person name="Pocsi I."/>
            <person name="Scazzocchio C."/>
            <person name="Seiboth B."/>
            <person name="vanKuyk P.A."/>
            <person name="Wortman J."/>
            <person name="Dyer P.S."/>
            <person name="Grigoriev I.V."/>
        </authorList>
    </citation>
    <scope>NUCLEOTIDE SEQUENCE [LARGE SCALE GENOMIC DNA]</scope>
    <source>
        <strain evidence="3">DTO 134E9</strain>
    </source>
</reference>